<comment type="caution">
    <text evidence="6">The sequence shown here is derived from an EMBL/GenBank/DDBJ whole genome shotgun (WGS) entry which is preliminary data.</text>
</comment>
<feature type="compositionally biased region" description="Basic and acidic residues" evidence="4">
    <location>
        <begin position="331"/>
        <end position="354"/>
    </location>
</feature>
<dbReference type="Proteomes" id="UP001562354">
    <property type="component" value="Unassembled WGS sequence"/>
</dbReference>
<evidence type="ECO:0000256" key="4">
    <source>
        <dbReference type="SAM" id="MobiDB-lite"/>
    </source>
</evidence>
<evidence type="ECO:0000313" key="7">
    <source>
        <dbReference type="Proteomes" id="UP001562354"/>
    </source>
</evidence>
<dbReference type="PROSITE" id="PS50096">
    <property type="entry name" value="IQ"/>
    <property type="match status" value="2"/>
</dbReference>
<dbReference type="Gene3D" id="1.10.418.10">
    <property type="entry name" value="Calponin-like domain"/>
    <property type="match status" value="2"/>
</dbReference>
<evidence type="ECO:0000256" key="3">
    <source>
        <dbReference type="ARBA" id="ARBA00022860"/>
    </source>
</evidence>
<dbReference type="SUPFAM" id="SSF47576">
    <property type="entry name" value="Calponin-homology domain, CH-domain"/>
    <property type="match status" value="1"/>
</dbReference>
<feature type="compositionally biased region" description="Basic residues" evidence="4">
    <location>
        <begin position="320"/>
        <end position="330"/>
    </location>
</feature>
<dbReference type="PROSITE" id="PS50021">
    <property type="entry name" value="CH"/>
    <property type="match status" value="1"/>
</dbReference>
<comment type="subcellular location">
    <subcellularLocation>
        <location evidence="1">Cytoplasm</location>
    </subcellularLocation>
</comment>
<dbReference type="PANTHER" id="PTHR22706:SF1">
    <property type="entry name" value="ASSEMBLY FACTOR FOR SPINDLE MICROTUBULES"/>
    <property type="match status" value="1"/>
</dbReference>
<dbReference type="GeneID" id="95980277"/>
<dbReference type="CDD" id="cd21223">
    <property type="entry name" value="CH_ASPM_rpt1"/>
    <property type="match status" value="1"/>
</dbReference>
<name>A0ABR3PAH5_9PEZI</name>
<keyword evidence="7" id="KW-1185">Reference proteome</keyword>
<organism evidence="6 7">
    <name type="scientific">Neodothiora populina</name>
    <dbReference type="NCBI Taxonomy" id="2781224"/>
    <lineage>
        <taxon>Eukaryota</taxon>
        <taxon>Fungi</taxon>
        <taxon>Dikarya</taxon>
        <taxon>Ascomycota</taxon>
        <taxon>Pezizomycotina</taxon>
        <taxon>Dothideomycetes</taxon>
        <taxon>Dothideomycetidae</taxon>
        <taxon>Dothideales</taxon>
        <taxon>Dothioraceae</taxon>
        <taxon>Neodothiora</taxon>
    </lineage>
</organism>
<dbReference type="InterPro" id="IPR036872">
    <property type="entry name" value="CH_dom_sf"/>
</dbReference>
<dbReference type="EMBL" id="JBFMKM010000010">
    <property type="protein sequence ID" value="KAL1303148.1"/>
    <property type="molecule type" value="Genomic_DNA"/>
</dbReference>
<evidence type="ECO:0000313" key="6">
    <source>
        <dbReference type="EMBL" id="KAL1303148.1"/>
    </source>
</evidence>
<protein>
    <recommendedName>
        <fullName evidence="5">Calponin-homology (CH) domain-containing protein</fullName>
    </recommendedName>
</protein>
<dbReference type="CDD" id="cd23767">
    <property type="entry name" value="IQCD"/>
    <property type="match status" value="1"/>
</dbReference>
<feature type="region of interest" description="Disordered" evidence="4">
    <location>
        <begin position="320"/>
        <end position="363"/>
    </location>
</feature>
<dbReference type="PANTHER" id="PTHR22706">
    <property type="entry name" value="ASSEMBLY FACTOR FOR SPINDLE MICROTUBULES"/>
    <property type="match status" value="1"/>
</dbReference>
<accession>A0ABR3PAH5</accession>
<proteinExistence type="predicted"/>
<dbReference type="RefSeq" id="XP_069199423.1">
    <property type="nucleotide sequence ID" value="XM_069346554.1"/>
</dbReference>
<sequence length="1070" mass="118002">MWKQEQGTPCPPALARHTSIFSPPVFTDKHNPAASVNTSDNVIGDVFEDYNDNTTRNIAKLMRDEFKNARLGLPQKPRRNIASSAQSLSIYEDAPSAPAGQQGARLMGGGAIKARRPQKIKLDTVREDRSISSSVAGRKSSIFNAPSPTIREGRCSTDGNPTHGESTTNPHATIHNRRRTIWLPSDDTTVLSIHPGSYDQTLRDDTICLPPQRPLATKTTRQDVLNTISTCKRPHMSVAPKRAPLRTLAPVRPNAVLQDNVKCLNGKENIPPGAAIITGKSEVVPGKDDGARLAKVVPQPSNKIVPATRTQILREQKAALHAKAHPLKKRSVPEPKEDSTKIKKPLTKDPRLRVSSESSSSVKLREHIANTRSALHNQATSKGTDPIVQSRADPNLSRYPVLADDLVQPELYEDNWLTHQEVTLTQLINSVFQKADATSSLPHDEPSKMRNKLLRLYQAPTTVNLYKRTKASLMYGALSMPKDTKDLPRLRGDVGLRRQFLDLWVQSYDLDALRAAAEVIIGRALVAKPRDAASVAQALGSSSVVSGSAKERELRRFLLAFLVHHEDATDAPRLSHGQDTNEQRILRVGTPEWYWHRTVLHSLMLIHLLDEAKVSSKVSGCLFQASSIRKSSNSVLHALTRMLVPWVGDVTRPLGHLEYSVSYLQLPLSEYTYRIDNIATDLRNGVLLTRFVELMIYPSSDLQTGEDQTLTLSLPDGETLTSTFSGSDADDNHVLSQHLKFPCAGRAQKLHNVQIALSALRDVEGSLTEAAVSSTRAEDVVDGHREKTLSLLWSLVSKWAMGMLVDWDELKHETRRFAVDNSAFDARLYLDDTANQESMSAIPDAHEQSQLLKAWVSAICEPHSIPINNLTTSFASGDALSCLVAAYSKYLPTTLSSKTPIRNSISKPSANSTADALRALGCSEAFTTLFATRTVLPARSTTIALLAFLASRLLPLARSHRAARTIQSAWRVILARRTITKRVNCMRLAHDCATIVKLKNEYEDAAVVFQGRWRGVLESRRQKAYRDAVELQRLARGWAVRKALRGVLSFGSRGPGGSVVAGGRRVMGGW</sequence>
<keyword evidence="2" id="KW-0963">Cytoplasm</keyword>
<gene>
    <name evidence="6" type="ORF">AAFC00_006578</name>
</gene>
<keyword evidence="3" id="KW-0112">Calmodulin-binding</keyword>
<evidence type="ECO:0000256" key="1">
    <source>
        <dbReference type="ARBA" id="ARBA00004496"/>
    </source>
</evidence>
<reference evidence="6 7" key="1">
    <citation type="submission" date="2024-07" db="EMBL/GenBank/DDBJ databases">
        <title>Draft sequence of the Neodothiora populina.</title>
        <authorList>
            <person name="Drown D.D."/>
            <person name="Schuette U.S."/>
            <person name="Buechlein A.B."/>
            <person name="Rusch D.R."/>
            <person name="Winton L.W."/>
            <person name="Adams G.A."/>
        </authorList>
    </citation>
    <scope>NUCLEOTIDE SEQUENCE [LARGE SCALE GENOMIC DNA]</scope>
    <source>
        <strain evidence="6 7">CPC 39397</strain>
    </source>
</reference>
<feature type="domain" description="Calponin-homology (CH)" evidence="5">
    <location>
        <begin position="637"/>
        <end position="800"/>
    </location>
</feature>
<evidence type="ECO:0000256" key="2">
    <source>
        <dbReference type="ARBA" id="ARBA00022490"/>
    </source>
</evidence>
<evidence type="ECO:0000259" key="5">
    <source>
        <dbReference type="PROSITE" id="PS50021"/>
    </source>
</evidence>
<dbReference type="InterPro" id="IPR051185">
    <property type="entry name" value="ASPM"/>
</dbReference>
<dbReference type="InterPro" id="IPR001715">
    <property type="entry name" value="CH_dom"/>
</dbReference>
<dbReference type="Gene3D" id="1.20.5.190">
    <property type="match status" value="1"/>
</dbReference>